<gene>
    <name evidence="3" type="ORF">GCM10009545_38400</name>
    <name evidence="4" type="ORF">GCM10011581_16780</name>
</gene>
<accession>A0A917JT07</accession>
<reference evidence="3 6" key="2">
    <citation type="journal article" date="2019" name="Int. J. Syst. Evol. Microbiol.">
        <title>The Global Catalogue of Microorganisms (GCM) 10K type strain sequencing project: providing services to taxonomists for standard genome sequencing and annotation.</title>
        <authorList>
            <consortium name="The Broad Institute Genomics Platform"/>
            <consortium name="The Broad Institute Genome Sequencing Center for Infectious Disease"/>
            <person name="Wu L."/>
            <person name="Ma J."/>
        </authorList>
    </citation>
    <scope>NUCLEOTIDE SEQUENCE [LARGE SCALE GENOMIC DNA]</scope>
    <source>
        <strain evidence="3 6">JCM 10664</strain>
    </source>
</reference>
<feature type="transmembrane region" description="Helical" evidence="1">
    <location>
        <begin position="34"/>
        <end position="67"/>
    </location>
</feature>
<comment type="caution">
    <text evidence="4">The sequence shown here is derived from an EMBL/GenBank/DDBJ whole genome shotgun (WGS) entry which is preliminary data.</text>
</comment>
<feature type="domain" description="DUF4190" evidence="2">
    <location>
        <begin position="34"/>
        <end position="99"/>
    </location>
</feature>
<organism evidence="4 5">
    <name type="scientific">Saccharopolyspora thermophila</name>
    <dbReference type="NCBI Taxonomy" id="89367"/>
    <lineage>
        <taxon>Bacteria</taxon>
        <taxon>Bacillati</taxon>
        <taxon>Actinomycetota</taxon>
        <taxon>Actinomycetes</taxon>
        <taxon>Pseudonocardiales</taxon>
        <taxon>Pseudonocardiaceae</taxon>
        <taxon>Saccharopolyspora</taxon>
    </lineage>
</organism>
<sequence>MTYPHDPQNPNPYQPPQVYPYGPGVPMGPRNNGMAIASMCVSLAAIFTCYGAILIGPVGAILGHVAMREINQNPQRYTNRSMAKVGIIVGWLVPGLWLAFILFLILAGTGVLGPDLYDWLNS</sequence>
<dbReference type="Proteomes" id="UP000597989">
    <property type="component" value="Unassembled WGS sequence"/>
</dbReference>
<dbReference type="InterPro" id="IPR025241">
    <property type="entry name" value="DUF4190"/>
</dbReference>
<name>A0A917JT07_9PSEU</name>
<dbReference type="Proteomes" id="UP001500220">
    <property type="component" value="Unassembled WGS sequence"/>
</dbReference>
<evidence type="ECO:0000313" key="3">
    <source>
        <dbReference type="EMBL" id="GAA0532254.1"/>
    </source>
</evidence>
<evidence type="ECO:0000256" key="1">
    <source>
        <dbReference type="SAM" id="Phobius"/>
    </source>
</evidence>
<dbReference type="Pfam" id="PF13828">
    <property type="entry name" value="DUF4190"/>
    <property type="match status" value="1"/>
</dbReference>
<reference evidence="3" key="4">
    <citation type="submission" date="2023-12" db="EMBL/GenBank/DDBJ databases">
        <authorList>
            <person name="Sun Q."/>
            <person name="Inoue M."/>
        </authorList>
    </citation>
    <scope>NUCLEOTIDE SEQUENCE</scope>
    <source>
        <strain evidence="3">JCM 10664</strain>
    </source>
</reference>
<dbReference type="AlphaFoldDB" id="A0A917JT07"/>
<keyword evidence="1" id="KW-1133">Transmembrane helix</keyword>
<keyword evidence="1" id="KW-0472">Membrane</keyword>
<reference evidence="4" key="3">
    <citation type="submission" date="2020-09" db="EMBL/GenBank/DDBJ databases">
        <authorList>
            <person name="Sun Q."/>
            <person name="Zhou Y."/>
        </authorList>
    </citation>
    <scope>NUCLEOTIDE SEQUENCE</scope>
    <source>
        <strain evidence="4">CGMCC 4.7206</strain>
    </source>
</reference>
<protein>
    <recommendedName>
        <fullName evidence="2">DUF4190 domain-containing protein</fullName>
    </recommendedName>
</protein>
<reference evidence="4 5" key="1">
    <citation type="journal article" date="2014" name="Int. J. Syst. Evol. Microbiol.">
        <title>Complete genome sequence of Corynebacterium casei LMG S-19264T (=DSM 44701T), isolated from a smear-ripened cheese.</title>
        <authorList>
            <consortium name="US DOE Joint Genome Institute (JGI-PGF)"/>
            <person name="Walter F."/>
            <person name="Albersmeier A."/>
            <person name="Kalinowski J."/>
            <person name="Ruckert C."/>
        </authorList>
    </citation>
    <scope>NUCLEOTIDE SEQUENCE [LARGE SCALE GENOMIC DNA]</scope>
    <source>
        <strain evidence="4 5">CGMCC 4.7206</strain>
    </source>
</reference>
<keyword evidence="6" id="KW-1185">Reference proteome</keyword>
<evidence type="ECO:0000313" key="4">
    <source>
        <dbReference type="EMBL" id="GGI80147.1"/>
    </source>
</evidence>
<evidence type="ECO:0000313" key="5">
    <source>
        <dbReference type="Proteomes" id="UP000597989"/>
    </source>
</evidence>
<evidence type="ECO:0000313" key="6">
    <source>
        <dbReference type="Proteomes" id="UP001500220"/>
    </source>
</evidence>
<dbReference type="RefSeq" id="WP_188986725.1">
    <property type="nucleotide sequence ID" value="NZ_BAAAHC010000015.1"/>
</dbReference>
<proteinExistence type="predicted"/>
<dbReference type="EMBL" id="BAAAHC010000015">
    <property type="protein sequence ID" value="GAA0532254.1"/>
    <property type="molecule type" value="Genomic_DNA"/>
</dbReference>
<evidence type="ECO:0000259" key="2">
    <source>
        <dbReference type="Pfam" id="PF13828"/>
    </source>
</evidence>
<feature type="transmembrane region" description="Helical" evidence="1">
    <location>
        <begin position="88"/>
        <end position="112"/>
    </location>
</feature>
<keyword evidence="1" id="KW-0812">Transmembrane</keyword>
<dbReference type="EMBL" id="BMMT01000004">
    <property type="protein sequence ID" value="GGI80147.1"/>
    <property type="molecule type" value="Genomic_DNA"/>
</dbReference>